<comment type="caution">
    <text evidence="8">The sequence shown here is derived from an EMBL/GenBank/DDBJ whole genome shotgun (WGS) entry which is preliminary data.</text>
</comment>
<dbReference type="CDD" id="cd08645">
    <property type="entry name" value="FMT_core_GART"/>
    <property type="match status" value="1"/>
</dbReference>
<dbReference type="EC" id="2.1.2.2" evidence="6"/>
<dbReference type="UniPathway" id="UPA00074">
    <property type="reaction ID" value="UER00126"/>
</dbReference>
<feature type="active site" description="Proton donor" evidence="6">
    <location>
        <position position="116"/>
    </location>
</feature>
<organism evidence="8 9">
    <name type="scientific">Dietzia natronolimnaea</name>
    <dbReference type="NCBI Taxonomy" id="161920"/>
    <lineage>
        <taxon>Bacteria</taxon>
        <taxon>Bacillati</taxon>
        <taxon>Actinomycetota</taxon>
        <taxon>Actinomycetes</taxon>
        <taxon>Mycobacteriales</taxon>
        <taxon>Dietziaceae</taxon>
        <taxon>Dietzia</taxon>
    </lineage>
</organism>
<dbReference type="Proteomes" id="UP000218810">
    <property type="component" value="Unassembled WGS sequence"/>
</dbReference>
<dbReference type="HAMAP" id="MF_01930">
    <property type="entry name" value="PurN"/>
    <property type="match status" value="1"/>
</dbReference>
<dbReference type="InterPro" id="IPR001555">
    <property type="entry name" value="GART_AS"/>
</dbReference>
<evidence type="ECO:0000256" key="3">
    <source>
        <dbReference type="ARBA" id="ARBA00022755"/>
    </source>
</evidence>
<feature type="binding site" evidence="6">
    <location>
        <position position="114"/>
    </location>
    <ligand>
        <name>(6R)-10-formyltetrahydrofolate</name>
        <dbReference type="ChEBI" id="CHEBI:195366"/>
    </ligand>
</feature>
<keyword evidence="2 6" id="KW-0808">Transferase</keyword>
<dbReference type="PROSITE" id="PS00373">
    <property type="entry name" value="GART"/>
    <property type="match status" value="1"/>
</dbReference>
<dbReference type="RefSeq" id="WP_095718583.1">
    <property type="nucleotide sequence ID" value="NZ_NTGA01000020.1"/>
</dbReference>
<keyword evidence="9" id="KW-1185">Reference proteome</keyword>
<dbReference type="EMBL" id="NTGA01000020">
    <property type="protein sequence ID" value="PAY22730.1"/>
    <property type="molecule type" value="Genomic_DNA"/>
</dbReference>
<dbReference type="Pfam" id="PF00551">
    <property type="entry name" value="Formyl_trans_N"/>
    <property type="match status" value="1"/>
</dbReference>
<evidence type="ECO:0000256" key="1">
    <source>
        <dbReference type="ARBA" id="ARBA00005054"/>
    </source>
</evidence>
<dbReference type="GO" id="GO:0005829">
    <property type="term" value="C:cytosol"/>
    <property type="evidence" value="ECO:0007669"/>
    <property type="project" value="TreeGrafter"/>
</dbReference>
<feature type="domain" description="Formyl transferase N-terminal" evidence="7">
    <location>
        <begin position="11"/>
        <end position="188"/>
    </location>
</feature>
<dbReference type="Gene3D" id="3.40.50.170">
    <property type="entry name" value="Formyl transferase, N-terminal domain"/>
    <property type="match status" value="1"/>
</dbReference>
<dbReference type="OrthoDB" id="9806170at2"/>
<gene>
    <name evidence="6" type="primary">purN</name>
    <name evidence="8" type="ORF">CEY15_11580</name>
</gene>
<evidence type="ECO:0000256" key="4">
    <source>
        <dbReference type="ARBA" id="ARBA00038440"/>
    </source>
</evidence>
<comment type="caution">
    <text evidence="6">Lacks conserved residue(s) required for the propagation of feature annotation.</text>
</comment>
<dbReference type="InterPro" id="IPR002376">
    <property type="entry name" value="Formyl_transf_N"/>
</dbReference>
<proteinExistence type="inferred from homology"/>
<evidence type="ECO:0000256" key="5">
    <source>
        <dbReference type="ARBA" id="ARBA00047664"/>
    </source>
</evidence>
<dbReference type="AlphaFoldDB" id="A0A2A2WNG1"/>
<evidence type="ECO:0000256" key="6">
    <source>
        <dbReference type="HAMAP-Rule" id="MF_01930"/>
    </source>
</evidence>
<evidence type="ECO:0000313" key="8">
    <source>
        <dbReference type="EMBL" id="PAY22730.1"/>
    </source>
</evidence>
<dbReference type="InterPro" id="IPR004607">
    <property type="entry name" value="GART"/>
</dbReference>
<keyword evidence="3 6" id="KW-0658">Purine biosynthesis</keyword>
<comment type="pathway">
    <text evidence="1 6">Purine metabolism; IMP biosynthesis via de novo pathway; N(2)-formyl-N(1)-(5-phospho-D-ribosyl)glycinamide from N(1)-(5-phospho-D-ribosyl)glycinamide (10-formyl THF route): step 1/1.</text>
</comment>
<dbReference type="GO" id="GO:0006189">
    <property type="term" value="P:'de novo' IMP biosynthetic process"/>
    <property type="evidence" value="ECO:0007669"/>
    <property type="project" value="UniProtKB-UniRule"/>
</dbReference>
<dbReference type="NCBIfam" id="TIGR00639">
    <property type="entry name" value="PurN"/>
    <property type="match status" value="1"/>
</dbReference>
<feature type="site" description="Raises pKa of active site His" evidence="6">
    <location>
        <position position="152"/>
    </location>
</feature>
<name>A0A2A2WNG1_9ACTN</name>
<feature type="binding site" evidence="6">
    <location>
        <position position="72"/>
    </location>
    <ligand>
        <name>(6R)-10-formyltetrahydrofolate</name>
        <dbReference type="ChEBI" id="CHEBI:195366"/>
    </ligand>
</feature>
<sequence>MVSAESGAPCRVVLLASGAGTLAQSVLDSAGGSDCPYRVVGLVSDRHCEAVSRAEDAGLSTIVIRPADHPDRSAWDSALTEAVCGMRPDWIVSAGFMRILGEAFLGEFAGRVLNTHPALLPSFPGAHAVRDALAYGVMVTGCTVHLVDAGVDTGPVVAQCAVDVLSDDTESSLHERIKIVERELLVDILEAAARGRLHIEGRKVHLS</sequence>
<protein>
    <recommendedName>
        <fullName evidence="6">Phosphoribosylglycinamide formyltransferase</fullName>
        <ecNumber evidence="6">2.1.2.2</ecNumber>
    </recommendedName>
    <alternativeName>
        <fullName evidence="6">5'-phosphoribosylglycinamide transformylase</fullName>
    </alternativeName>
    <alternativeName>
        <fullName evidence="6">GAR transformylase</fullName>
        <shortName evidence="6">GART</shortName>
    </alternativeName>
</protein>
<dbReference type="PANTHER" id="PTHR43369:SF2">
    <property type="entry name" value="PHOSPHORIBOSYLGLYCINAMIDE FORMYLTRANSFERASE"/>
    <property type="match status" value="1"/>
</dbReference>
<accession>A0A2A2WNG1</accession>
<evidence type="ECO:0000259" key="7">
    <source>
        <dbReference type="Pfam" id="PF00551"/>
    </source>
</evidence>
<dbReference type="SUPFAM" id="SSF53328">
    <property type="entry name" value="Formyltransferase"/>
    <property type="match status" value="1"/>
</dbReference>
<dbReference type="PANTHER" id="PTHR43369">
    <property type="entry name" value="PHOSPHORIBOSYLGLYCINAMIDE FORMYLTRANSFERASE"/>
    <property type="match status" value="1"/>
</dbReference>
<dbReference type="GO" id="GO:0004644">
    <property type="term" value="F:phosphoribosylglycinamide formyltransferase activity"/>
    <property type="evidence" value="ECO:0007669"/>
    <property type="project" value="UniProtKB-UniRule"/>
</dbReference>
<dbReference type="FunFam" id="3.40.50.170:FF:000008">
    <property type="entry name" value="Phosphoribosylglycinamide formyltransferase"/>
    <property type="match status" value="1"/>
</dbReference>
<comment type="function">
    <text evidence="6">Catalyzes the transfer of a formyl group from 10-formyltetrahydrofolate to 5-phospho-ribosyl-glycinamide (GAR), producing 5-phospho-ribosyl-N-formylglycinamide (FGAR) and tetrahydrofolate.</text>
</comment>
<reference evidence="9" key="1">
    <citation type="submission" date="2017-09" db="EMBL/GenBank/DDBJ databases">
        <authorList>
            <person name="Zhang Y."/>
            <person name="Huang X."/>
            <person name="Liu J."/>
            <person name="Lu L."/>
            <person name="Peng K."/>
        </authorList>
    </citation>
    <scope>NUCLEOTIDE SEQUENCE [LARGE SCALE GENOMIC DNA]</scope>
    <source>
        <strain evidence="9">S-XJ-1</strain>
    </source>
</reference>
<comment type="similarity">
    <text evidence="4 6">Belongs to the GART family.</text>
</comment>
<feature type="binding site" evidence="6">
    <location>
        <begin position="97"/>
        <end position="100"/>
    </location>
    <ligand>
        <name>(6R)-10-formyltetrahydrofolate</name>
        <dbReference type="ChEBI" id="CHEBI:195366"/>
    </ligand>
</feature>
<evidence type="ECO:0000256" key="2">
    <source>
        <dbReference type="ARBA" id="ARBA00022679"/>
    </source>
</evidence>
<comment type="catalytic activity">
    <reaction evidence="5 6">
        <text>N(1)-(5-phospho-beta-D-ribosyl)glycinamide + (6R)-10-formyltetrahydrofolate = N(2)-formyl-N(1)-(5-phospho-beta-D-ribosyl)glycinamide + (6S)-5,6,7,8-tetrahydrofolate + H(+)</text>
        <dbReference type="Rhea" id="RHEA:15053"/>
        <dbReference type="ChEBI" id="CHEBI:15378"/>
        <dbReference type="ChEBI" id="CHEBI:57453"/>
        <dbReference type="ChEBI" id="CHEBI:143788"/>
        <dbReference type="ChEBI" id="CHEBI:147286"/>
        <dbReference type="ChEBI" id="CHEBI:195366"/>
        <dbReference type="EC" id="2.1.2.2"/>
    </reaction>
</comment>
<dbReference type="InterPro" id="IPR036477">
    <property type="entry name" value="Formyl_transf_N_sf"/>
</dbReference>
<evidence type="ECO:0000313" key="9">
    <source>
        <dbReference type="Proteomes" id="UP000218810"/>
    </source>
</evidence>